<gene>
    <name evidence="4" type="ORF">MKK02DRAFT_32221</name>
</gene>
<evidence type="ECO:0000259" key="3">
    <source>
        <dbReference type="Pfam" id="PF05368"/>
    </source>
</evidence>
<evidence type="ECO:0000313" key="4">
    <source>
        <dbReference type="EMBL" id="KAI9637348.1"/>
    </source>
</evidence>
<evidence type="ECO:0000256" key="1">
    <source>
        <dbReference type="ARBA" id="ARBA00022857"/>
    </source>
</evidence>
<dbReference type="SUPFAM" id="SSF51735">
    <property type="entry name" value="NAD(P)-binding Rossmann-fold domains"/>
    <property type="match status" value="1"/>
</dbReference>
<dbReference type="GO" id="GO:0016491">
    <property type="term" value="F:oxidoreductase activity"/>
    <property type="evidence" value="ECO:0007669"/>
    <property type="project" value="UniProtKB-KW"/>
</dbReference>
<dbReference type="PANTHER" id="PTHR47706">
    <property type="entry name" value="NMRA-LIKE FAMILY PROTEIN"/>
    <property type="match status" value="1"/>
</dbReference>
<accession>A0AA38LW80</accession>
<evidence type="ECO:0000313" key="5">
    <source>
        <dbReference type="Proteomes" id="UP001164286"/>
    </source>
</evidence>
<keyword evidence="5" id="KW-1185">Reference proteome</keyword>
<dbReference type="AlphaFoldDB" id="A0AA38LW80"/>
<dbReference type="GeneID" id="77727677"/>
<dbReference type="InterPro" id="IPR008030">
    <property type="entry name" value="NmrA-like"/>
</dbReference>
<dbReference type="InterPro" id="IPR036291">
    <property type="entry name" value="NAD(P)-bd_dom_sf"/>
</dbReference>
<evidence type="ECO:0000256" key="2">
    <source>
        <dbReference type="ARBA" id="ARBA00023002"/>
    </source>
</evidence>
<keyword evidence="1" id="KW-0521">NADP</keyword>
<sequence length="307" mass="33114">MSSPRANTIAILGPRGWVASAVISALAATPSHIKAIYRQGSSPGDLPSSVEGIEVDWADESAFLAALQGVVIVLSLVGQAGLAEQLRLVPMLRRASISLFIPSDFAYVHTKEDDKIPVIHNKEVLATALNEAGVPMLTVLAGNFAEFALNTPRIGVDMINNRIVHTGHTDTQRINLCTRAYVAAALAALLPSTPSDKLKGRTIGLNEFSPTGAEIASAMERRSGAPPRVARATDERSLRLIDKGSPWALAESVKLKWSRGEHSVGEDMYDVKGYSKVGLEELVVKGQLVKYRPLPFDFATVLDEYFE</sequence>
<dbReference type="Pfam" id="PF05368">
    <property type="entry name" value="NmrA"/>
    <property type="match status" value="1"/>
</dbReference>
<keyword evidence="2" id="KW-0560">Oxidoreductase</keyword>
<comment type="caution">
    <text evidence="4">The sequence shown here is derived from an EMBL/GenBank/DDBJ whole genome shotgun (WGS) entry which is preliminary data.</text>
</comment>
<dbReference type="InterPro" id="IPR051609">
    <property type="entry name" value="NmrA/Isoflavone_reductase-like"/>
</dbReference>
<dbReference type="Gene3D" id="3.40.50.720">
    <property type="entry name" value="NAD(P)-binding Rossmann-like Domain"/>
    <property type="match status" value="1"/>
</dbReference>
<feature type="domain" description="NmrA-like" evidence="3">
    <location>
        <begin position="7"/>
        <end position="256"/>
    </location>
</feature>
<organism evidence="4 5">
    <name type="scientific">Dioszegia hungarica</name>
    <dbReference type="NCBI Taxonomy" id="4972"/>
    <lineage>
        <taxon>Eukaryota</taxon>
        <taxon>Fungi</taxon>
        <taxon>Dikarya</taxon>
        <taxon>Basidiomycota</taxon>
        <taxon>Agaricomycotina</taxon>
        <taxon>Tremellomycetes</taxon>
        <taxon>Tremellales</taxon>
        <taxon>Bulleribasidiaceae</taxon>
        <taxon>Dioszegia</taxon>
    </lineage>
</organism>
<dbReference type="Proteomes" id="UP001164286">
    <property type="component" value="Unassembled WGS sequence"/>
</dbReference>
<dbReference type="EMBL" id="JAKWFO010000004">
    <property type="protein sequence ID" value="KAI9637348.1"/>
    <property type="molecule type" value="Genomic_DNA"/>
</dbReference>
<dbReference type="PANTHER" id="PTHR47706:SF9">
    <property type="entry name" value="NMRA-LIKE DOMAIN-CONTAINING PROTEIN-RELATED"/>
    <property type="match status" value="1"/>
</dbReference>
<protein>
    <recommendedName>
        <fullName evidence="3">NmrA-like domain-containing protein</fullName>
    </recommendedName>
</protein>
<reference evidence="4" key="1">
    <citation type="journal article" date="2022" name="G3 (Bethesda)">
        <title>High quality genome of the basidiomycete yeast Dioszegia hungarica PDD-24b-2 isolated from cloud water.</title>
        <authorList>
            <person name="Jarrige D."/>
            <person name="Haridas S."/>
            <person name="Bleykasten-Grosshans C."/>
            <person name="Joly M."/>
            <person name="Nadalig T."/>
            <person name="Sancelme M."/>
            <person name="Vuilleumier S."/>
            <person name="Grigoriev I.V."/>
            <person name="Amato P."/>
            <person name="Bringel F."/>
        </authorList>
    </citation>
    <scope>NUCLEOTIDE SEQUENCE</scope>
    <source>
        <strain evidence="4">PDD-24b-2</strain>
    </source>
</reference>
<dbReference type="RefSeq" id="XP_052947125.1">
    <property type="nucleotide sequence ID" value="XM_053088472.1"/>
</dbReference>
<name>A0AA38LW80_9TREE</name>
<proteinExistence type="predicted"/>